<proteinExistence type="predicted"/>
<organism evidence="1 2">
    <name type="scientific">Colletotrichum fioriniae PJ7</name>
    <dbReference type="NCBI Taxonomy" id="1445577"/>
    <lineage>
        <taxon>Eukaryota</taxon>
        <taxon>Fungi</taxon>
        <taxon>Dikarya</taxon>
        <taxon>Ascomycota</taxon>
        <taxon>Pezizomycotina</taxon>
        <taxon>Sordariomycetes</taxon>
        <taxon>Hypocreomycetidae</taxon>
        <taxon>Glomerellales</taxon>
        <taxon>Glomerellaceae</taxon>
        <taxon>Colletotrichum</taxon>
        <taxon>Colletotrichum acutatum species complex</taxon>
    </lineage>
</organism>
<comment type="caution">
    <text evidence="1">The sequence shown here is derived from an EMBL/GenBank/DDBJ whole genome shotgun (WGS) entry which is preliminary data.</text>
</comment>
<accession>A0A010QNK4</accession>
<dbReference type="Proteomes" id="UP000020467">
    <property type="component" value="Unassembled WGS sequence"/>
</dbReference>
<name>A0A010QNK4_9PEZI</name>
<evidence type="ECO:0000313" key="1">
    <source>
        <dbReference type="EMBL" id="EXF81687.1"/>
    </source>
</evidence>
<sequence length="184" mass="20228">MKCAAQLMRCSRTEKAETKKSSEFTGKKRAAPYAVSRRLGLGRAATSSKGTTKDTSVQAFPPLQHMYLLSLRSPPQPKPRPPRLANFPSPQIIIPSSFGFPVAHRPSPARFGPCQTADLHHYQPSSCLCAVTERDDSLAFWDASVFLPILVVVINLGAQLRALYPIRKSALSWSQRRNVSGQPA</sequence>
<gene>
    <name evidence="1" type="ORF">CFIO01_08023</name>
</gene>
<evidence type="ECO:0000313" key="2">
    <source>
        <dbReference type="Proteomes" id="UP000020467"/>
    </source>
</evidence>
<dbReference type="HOGENOM" id="CLU_1468042_0_0_1"/>
<protein>
    <submittedName>
        <fullName evidence="1">Uncharacterized protein</fullName>
    </submittedName>
</protein>
<dbReference type="KEGG" id="cfj:CFIO01_08023"/>
<dbReference type="AlphaFoldDB" id="A0A010QNK4"/>
<reference evidence="1 2" key="1">
    <citation type="submission" date="2014-02" db="EMBL/GenBank/DDBJ databases">
        <title>The genome sequence of Colletotrichum fioriniae PJ7.</title>
        <authorList>
            <person name="Baroncelli R."/>
            <person name="Thon M.R."/>
        </authorList>
    </citation>
    <scope>NUCLEOTIDE SEQUENCE [LARGE SCALE GENOMIC DNA]</scope>
    <source>
        <strain evidence="1 2">PJ7</strain>
    </source>
</reference>
<keyword evidence="2" id="KW-1185">Reference proteome</keyword>
<dbReference type="EMBL" id="JARH01000359">
    <property type="protein sequence ID" value="EXF81687.1"/>
    <property type="molecule type" value="Genomic_DNA"/>
</dbReference>